<name>A0A3L8PX73_9GAMM</name>
<evidence type="ECO:0000313" key="1">
    <source>
        <dbReference type="EMBL" id="RLV59223.1"/>
    </source>
</evidence>
<keyword evidence="2" id="KW-1185">Reference proteome</keyword>
<reference evidence="1 2" key="1">
    <citation type="submission" date="2018-09" db="EMBL/GenBank/DDBJ databases">
        <title>Phylogeny of the Shewanellaceae, and recommendation for two new genera, Pseudoshewanella and Parashewanella.</title>
        <authorList>
            <person name="Wang G."/>
        </authorList>
    </citation>
    <scope>NUCLEOTIDE SEQUENCE [LARGE SCALE GENOMIC DNA]</scope>
    <source>
        <strain evidence="1 2">C51</strain>
    </source>
</reference>
<gene>
    <name evidence="1" type="ORF">D5018_13150</name>
</gene>
<proteinExistence type="predicted"/>
<comment type="caution">
    <text evidence="1">The sequence shown here is derived from an EMBL/GenBank/DDBJ whole genome shotgun (WGS) entry which is preliminary data.</text>
</comment>
<organism evidence="1 2">
    <name type="scientific">Parashewanella curva</name>
    <dbReference type="NCBI Taxonomy" id="2338552"/>
    <lineage>
        <taxon>Bacteria</taxon>
        <taxon>Pseudomonadati</taxon>
        <taxon>Pseudomonadota</taxon>
        <taxon>Gammaproteobacteria</taxon>
        <taxon>Alteromonadales</taxon>
        <taxon>Shewanellaceae</taxon>
        <taxon>Parashewanella</taxon>
    </lineage>
</organism>
<dbReference type="OrthoDB" id="9810101at2"/>
<dbReference type="EMBL" id="QZEI01000040">
    <property type="protein sequence ID" value="RLV59223.1"/>
    <property type="molecule type" value="Genomic_DNA"/>
</dbReference>
<sequence>MTIASKVETALVHNMQPQPKIPEDEGYWTEDDPTYVIECKPQKSQIIESWHQQQNSEVSQASKSKNKFTLLQPTNKSTFCPLGNDYPKTAQQWLQKAHMPVSSENPELTLLLDLDSSSFVAFEFHYQLRAFLTTNTRFKDEDCISCFYKGDTIALFIAVDAQALKAVAQFQQRGHKVAIVTKGRYVFEDTAKLFASYGVELSRDTYFNRTDMHGLKKPKFIDEKLLAGNNCLLIDDKEKNRPINAFFSQIDFTHFPLKVIP</sequence>
<evidence type="ECO:0000313" key="2">
    <source>
        <dbReference type="Proteomes" id="UP000281474"/>
    </source>
</evidence>
<accession>A0A3L8PX73</accession>
<dbReference type="Proteomes" id="UP000281474">
    <property type="component" value="Unassembled WGS sequence"/>
</dbReference>
<protein>
    <submittedName>
        <fullName evidence="1">Uncharacterized protein</fullName>
    </submittedName>
</protein>
<dbReference type="AlphaFoldDB" id="A0A3L8PX73"/>
<dbReference type="RefSeq" id="WP_121839459.1">
    <property type="nucleotide sequence ID" value="NZ_ML014789.1"/>
</dbReference>